<reference evidence="1" key="1">
    <citation type="journal article" date="2020" name="Microb. Genom.">
        <title>Genetic diversity of clinical and environmental Mucorales isolates obtained from an investigation of mucormycosis cases among solid organ transplant recipients.</title>
        <authorList>
            <person name="Nguyen M.H."/>
            <person name="Kaul D."/>
            <person name="Muto C."/>
            <person name="Cheng S.J."/>
            <person name="Richter R.A."/>
            <person name="Bruno V.M."/>
            <person name="Liu G."/>
            <person name="Beyhan S."/>
            <person name="Sundermann A.J."/>
            <person name="Mounaud S."/>
            <person name="Pasculle A.W."/>
            <person name="Nierman W.C."/>
            <person name="Driscoll E."/>
            <person name="Cumbie R."/>
            <person name="Clancy C.J."/>
            <person name="Dupont C.L."/>
        </authorList>
    </citation>
    <scope>NUCLEOTIDE SEQUENCE</scope>
    <source>
        <strain evidence="1">GL16</strain>
    </source>
</reference>
<evidence type="ECO:0000313" key="1">
    <source>
        <dbReference type="EMBL" id="KAG1526186.1"/>
    </source>
</evidence>
<protein>
    <submittedName>
        <fullName evidence="1">Uncharacterized protein</fullName>
    </submittedName>
</protein>
<comment type="caution">
    <text evidence="1">The sequence shown here is derived from an EMBL/GenBank/DDBJ whole genome shotgun (WGS) entry which is preliminary data.</text>
</comment>
<accession>A0A9P6XMY2</accession>
<organism evidence="1 2">
    <name type="scientific">Rhizopus oryzae</name>
    <name type="common">Mucormycosis agent</name>
    <name type="synonym">Rhizopus arrhizus var. delemar</name>
    <dbReference type="NCBI Taxonomy" id="64495"/>
    <lineage>
        <taxon>Eukaryota</taxon>
        <taxon>Fungi</taxon>
        <taxon>Fungi incertae sedis</taxon>
        <taxon>Mucoromycota</taxon>
        <taxon>Mucoromycotina</taxon>
        <taxon>Mucoromycetes</taxon>
        <taxon>Mucorales</taxon>
        <taxon>Mucorineae</taxon>
        <taxon>Rhizopodaceae</taxon>
        <taxon>Rhizopus</taxon>
    </lineage>
</organism>
<evidence type="ECO:0000313" key="2">
    <source>
        <dbReference type="Proteomes" id="UP000717996"/>
    </source>
</evidence>
<dbReference type="Proteomes" id="UP000717996">
    <property type="component" value="Unassembled WGS sequence"/>
</dbReference>
<gene>
    <name evidence="1" type="ORF">G6F51_014339</name>
</gene>
<name>A0A9P6XMY2_RHIOR</name>
<sequence length="66" mass="7430">MDSLQQFFDLLYVQCTIAKHGPTKAIQNLKAGDDLEDVGGRSNEELDFDLLYLPVPLHHIFAEDAI</sequence>
<proteinExistence type="predicted"/>
<dbReference type="AlphaFoldDB" id="A0A9P6XMY2"/>
<dbReference type="EMBL" id="JAANIT010009489">
    <property type="protein sequence ID" value="KAG1526186.1"/>
    <property type="molecule type" value="Genomic_DNA"/>
</dbReference>